<dbReference type="OrthoDB" id="6399970at2"/>
<keyword evidence="4" id="KW-1185">Reference proteome</keyword>
<feature type="domain" description="DUF4097" evidence="2">
    <location>
        <begin position="62"/>
        <end position="261"/>
    </location>
</feature>
<dbReference type="Gene3D" id="2.160.20.120">
    <property type="match status" value="1"/>
</dbReference>
<reference evidence="3 4" key="1">
    <citation type="journal article" date="2011" name="Front. Microbiol.">
        <title>Genomic signatures of strain selection and enhancement in Bacillus atrophaeus var. globigii, a historical biowarfare simulant.</title>
        <authorList>
            <person name="Gibbons H.S."/>
            <person name="Broomall S.M."/>
            <person name="McNew L.A."/>
            <person name="Daligault H."/>
            <person name="Chapman C."/>
            <person name="Bruce D."/>
            <person name="Karavis M."/>
            <person name="Krepps M."/>
            <person name="McGregor P.A."/>
            <person name="Hong C."/>
            <person name="Park K.H."/>
            <person name="Akmal A."/>
            <person name="Feldman A."/>
            <person name="Lin J.S."/>
            <person name="Chang W.E."/>
            <person name="Higgs B.W."/>
            <person name="Demirev P."/>
            <person name="Lindquist J."/>
            <person name="Liem A."/>
            <person name="Fochler E."/>
            <person name="Read T.D."/>
            <person name="Tapia R."/>
            <person name="Johnson S."/>
            <person name="Bishop-Lilly K.A."/>
            <person name="Detter C."/>
            <person name="Han C."/>
            <person name="Sozhamannan S."/>
            <person name="Rosenzweig C.N."/>
            <person name="Skowronski E.W."/>
        </authorList>
    </citation>
    <scope>NUCLEOTIDE SEQUENCE [LARGE SCALE GENOMIC DNA]</scope>
    <source>
        <strain evidence="3 4">MLST1</strain>
    </source>
</reference>
<evidence type="ECO:0000259" key="2">
    <source>
        <dbReference type="Pfam" id="PF13349"/>
    </source>
</evidence>
<gene>
    <name evidence="3" type="ORF">CWE09_09340</name>
</gene>
<sequence length="283" mass="29572">MKNYRLFMLAAMLTALPAAALADEDCNLESIERITLDVADVRAFKVSVGPDKIQLQGREQDNGELRIRKCASSNDRLNALQANQVKQGDTLTLELDHGGQANYRSSFFGFMRTENYGYFEISGTVPSHWALDIAVGSGDADITEIASVNIVIGSGDASIKNVAGEVTATLGSGDLEIKRVGSLSVSSIGSGDLEADYISGTADIGSIGSGDAELDNIGGDVTVGNIGSGTLDIERVAGNVSVGTLGSGDIRASHIEGDFTLRSKGSGSIDINNIRGSVQVPNR</sequence>
<comment type="caution">
    <text evidence="3">The sequence shown here is derived from an EMBL/GenBank/DDBJ whole genome shotgun (WGS) entry which is preliminary data.</text>
</comment>
<organism evidence="3 4">
    <name type="scientific">Aliidiomarina minuta</name>
    <dbReference type="NCBI Taxonomy" id="880057"/>
    <lineage>
        <taxon>Bacteria</taxon>
        <taxon>Pseudomonadati</taxon>
        <taxon>Pseudomonadota</taxon>
        <taxon>Gammaproteobacteria</taxon>
        <taxon>Alteromonadales</taxon>
        <taxon>Idiomarinaceae</taxon>
        <taxon>Aliidiomarina</taxon>
    </lineage>
</organism>
<dbReference type="EMBL" id="PIPL01000001">
    <property type="protein sequence ID" value="RUO26873.1"/>
    <property type="molecule type" value="Genomic_DNA"/>
</dbReference>
<evidence type="ECO:0000256" key="1">
    <source>
        <dbReference type="SAM" id="SignalP"/>
    </source>
</evidence>
<evidence type="ECO:0000313" key="4">
    <source>
        <dbReference type="Proteomes" id="UP000288293"/>
    </source>
</evidence>
<dbReference type="RefSeq" id="WP_126803687.1">
    <property type="nucleotide sequence ID" value="NZ_PIPL01000001.1"/>
</dbReference>
<evidence type="ECO:0000313" key="3">
    <source>
        <dbReference type="EMBL" id="RUO26873.1"/>
    </source>
</evidence>
<dbReference type="InterPro" id="IPR025164">
    <property type="entry name" value="Toastrack_DUF4097"/>
</dbReference>
<dbReference type="Pfam" id="PF13349">
    <property type="entry name" value="DUF4097"/>
    <property type="match status" value="1"/>
</dbReference>
<proteinExistence type="predicted"/>
<dbReference type="AlphaFoldDB" id="A0A432W9P6"/>
<feature type="chain" id="PRO_5019466250" description="DUF4097 domain-containing protein" evidence="1">
    <location>
        <begin position="23"/>
        <end position="283"/>
    </location>
</feature>
<name>A0A432W9P6_9GAMM</name>
<keyword evidence="1" id="KW-0732">Signal</keyword>
<dbReference type="Proteomes" id="UP000288293">
    <property type="component" value="Unassembled WGS sequence"/>
</dbReference>
<accession>A0A432W9P6</accession>
<feature type="signal peptide" evidence="1">
    <location>
        <begin position="1"/>
        <end position="22"/>
    </location>
</feature>
<protein>
    <recommendedName>
        <fullName evidence="2">DUF4097 domain-containing protein</fullName>
    </recommendedName>
</protein>